<dbReference type="PROSITE" id="PS51914">
    <property type="entry name" value="MRH"/>
    <property type="match status" value="1"/>
</dbReference>
<dbReference type="Gene3D" id="2.70.130.10">
    <property type="entry name" value="Mannose-6-phosphate receptor binding domain"/>
    <property type="match status" value="1"/>
</dbReference>
<evidence type="ECO:0000313" key="16">
    <source>
        <dbReference type="EMBL" id="KAF2831778.1"/>
    </source>
</evidence>
<evidence type="ECO:0000256" key="6">
    <source>
        <dbReference type="ARBA" id="ARBA00022741"/>
    </source>
</evidence>
<protein>
    <recommendedName>
        <fullName evidence="11">Endoplasmic reticulum lectin</fullName>
    </recommendedName>
    <alternativeName>
        <fullName evidence="11">Protein OS-9</fullName>
    </alternativeName>
    <alternativeName>
        <fullName evidence="11">Protein OS-9 homolog</fullName>
    </alternativeName>
</protein>
<evidence type="ECO:0000256" key="3">
    <source>
        <dbReference type="ARBA" id="ARBA00009918"/>
    </source>
</evidence>
<feature type="region of interest" description="Disordered" evidence="12">
    <location>
        <begin position="1183"/>
        <end position="1211"/>
    </location>
</feature>
<dbReference type="GO" id="GO:0030968">
    <property type="term" value="P:endoplasmic reticulum unfolded protein response"/>
    <property type="evidence" value="ECO:0007669"/>
    <property type="project" value="UniProtKB-UniRule"/>
</dbReference>
<feature type="region of interest" description="Disordered" evidence="12">
    <location>
        <begin position="1333"/>
        <end position="1381"/>
    </location>
</feature>
<comment type="similarity">
    <text evidence="2">Belongs to the protein kinase superfamily. CAMK Ser/Thr protein kinase family. CHEK2 subfamily.</text>
</comment>
<dbReference type="PROSITE" id="PS50011">
    <property type="entry name" value="PROTEIN_KINASE_DOM"/>
    <property type="match status" value="1"/>
</dbReference>
<dbReference type="OrthoDB" id="504170at2759"/>
<dbReference type="InterPro" id="IPR008984">
    <property type="entry name" value="SMAD_FHA_dom_sf"/>
</dbReference>
<comment type="function">
    <text evidence="11">Lectin involved in the quality control of the secretory pathway. As a member of the endoplasmic reticulum-associated degradation lumenal (ERAD-L) surveillance system, targets misfolded endoplasmic reticulum lumenal glycoproteins for degradation.</text>
</comment>
<evidence type="ECO:0000256" key="12">
    <source>
        <dbReference type="SAM" id="MobiDB-lite"/>
    </source>
</evidence>
<dbReference type="InterPro" id="IPR008271">
    <property type="entry name" value="Ser/Thr_kinase_AS"/>
</dbReference>
<feature type="domain" description="Protein kinase" evidence="14">
    <location>
        <begin position="260"/>
        <end position="538"/>
    </location>
</feature>
<feature type="compositionally biased region" description="Low complexity" evidence="12">
    <location>
        <begin position="1183"/>
        <end position="1197"/>
    </location>
</feature>
<feature type="compositionally biased region" description="Basic and acidic residues" evidence="12">
    <location>
        <begin position="1359"/>
        <end position="1378"/>
    </location>
</feature>
<feature type="region of interest" description="Disordered" evidence="12">
    <location>
        <begin position="1601"/>
        <end position="1662"/>
    </location>
</feature>
<keyword evidence="8 10" id="KW-0067">ATP-binding</keyword>
<dbReference type="SMART" id="SM00220">
    <property type="entry name" value="S_TKc"/>
    <property type="match status" value="1"/>
</dbReference>
<dbReference type="PANTHER" id="PTHR15414:SF0">
    <property type="entry name" value="ENDOPLASMIC RETICULUM LECTIN 1"/>
    <property type="match status" value="1"/>
</dbReference>
<dbReference type="Pfam" id="PF00498">
    <property type="entry name" value="FHA"/>
    <property type="match status" value="1"/>
</dbReference>
<dbReference type="InterPro" id="IPR045149">
    <property type="entry name" value="OS-9-like"/>
</dbReference>
<dbReference type="InterPro" id="IPR009011">
    <property type="entry name" value="Man6P_isomerase_rcpt-bd_dom_sf"/>
</dbReference>
<evidence type="ECO:0000256" key="11">
    <source>
        <dbReference type="RuleBase" id="RU369099"/>
    </source>
</evidence>
<comment type="subcellular location">
    <subcellularLocation>
        <location evidence="1 11">Endoplasmic reticulum membrane</location>
        <topology evidence="1 11">Peripheral membrane protein</topology>
        <orientation evidence="1 11">Lumenal side</orientation>
    </subcellularLocation>
</comment>
<accession>A0A6A7AGD6</accession>
<dbReference type="SUPFAM" id="SSF50911">
    <property type="entry name" value="Mannose 6-phosphate receptor domain"/>
    <property type="match status" value="1"/>
</dbReference>
<dbReference type="InterPro" id="IPR000719">
    <property type="entry name" value="Prot_kinase_dom"/>
</dbReference>
<keyword evidence="9" id="KW-1015">Disulfide bond</keyword>
<dbReference type="GO" id="GO:0004672">
    <property type="term" value="F:protein kinase activity"/>
    <property type="evidence" value="ECO:0007669"/>
    <property type="project" value="InterPro"/>
</dbReference>
<keyword evidence="11" id="KW-0472">Membrane</keyword>
<comment type="similarity">
    <text evidence="3 11">Belongs to the OS-9 family.</text>
</comment>
<reference evidence="16" key="1">
    <citation type="journal article" date="2020" name="Stud. Mycol.">
        <title>101 Dothideomycetes genomes: a test case for predicting lifestyles and emergence of pathogens.</title>
        <authorList>
            <person name="Haridas S."/>
            <person name="Albert R."/>
            <person name="Binder M."/>
            <person name="Bloem J."/>
            <person name="Labutti K."/>
            <person name="Salamov A."/>
            <person name="Andreopoulos B."/>
            <person name="Baker S."/>
            <person name="Barry K."/>
            <person name="Bills G."/>
            <person name="Bluhm B."/>
            <person name="Cannon C."/>
            <person name="Castanera R."/>
            <person name="Culley D."/>
            <person name="Daum C."/>
            <person name="Ezra D."/>
            <person name="Gonzalez J."/>
            <person name="Henrissat B."/>
            <person name="Kuo A."/>
            <person name="Liang C."/>
            <person name="Lipzen A."/>
            <person name="Lutzoni F."/>
            <person name="Magnuson J."/>
            <person name="Mondo S."/>
            <person name="Nolan M."/>
            <person name="Ohm R."/>
            <person name="Pangilinan J."/>
            <person name="Park H.-J."/>
            <person name="Ramirez L."/>
            <person name="Alfaro M."/>
            <person name="Sun H."/>
            <person name="Tritt A."/>
            <person name="Yoshinaga Y."/>
            <person name="Zwiers L.-H."/>
            <person name="Turgeon B."/>
            <person name="Goodwin S."/>
            <person name="Spatafora J."/>
            <person name="Crous P."/>
            <person name="Grigoriev I."/>
        </authorList>
    </citation>
    <scope>NUCLEOTIDE SEQUENCE</scope>
    <source>
        <strain evidence="16">CBS 113818</strain>
    </source>
</reference>
<dbReference type="GO" id="GO:0030246">
    <property type="term" value="F:carbohydrate binding"/>
    <property type="evidence" value="ECO:0007669"/>
    <property type="project" value="UniProtKB-UniRule"/>
</dbReference>
<dbReference type="SMART" id="SM00240">
    <property type="entry name" value="FHA"/>
    <property type="match status" value="1"/>
</dbReference>
<keyword evidence="17" id="KW-1185">Reference proteome</keyword>
<evidence type="ECO:0000259" key="13">
    <source>
        <dbReference type="PROSITE" id="PS50006"/>
    </source>
</evidence>
<dbReference type="PROSITE" id="PS00108">
    <property type="entry name" value="PROTEIN_KINASE_ST"/>
    <property type="match status" value="1"/>
</dbReference>
<dbReference type="SUPFAM" id="SSF49879">
    <property type="entry name" value="SMAD/FHA domain"/>
    <property type="match status" value="1"/>
</dbReference>
<evidence type="ECO:0000256" key="10">
    <source>
        <dbReference type="PROSITE-ProRule" id="PRU10141"/>
    </source>
</evidence>
<feature type="region of interest" description="Disordered" evidence="12">
    <location>
        <begin position="1"/>
        <end position="28"/>
    </location>
</feature>
<evidence type="ECO:0000256" key="8">
    <source>
        <dbReference type="ARBA" id="ARBA00022840"/>
    </source>
</evidence>
<dbReference type="InterPro" id="IPR011009">
    <property type="entry name" value="Kinase-like_dom_sf"/>
</dbReference>
<keyword evidence="4" id="KW-0732">Signal</keyword>
<evidence type="ECO:0000259" key="14">
    <source>
        <dbReference type="PROSITE" id="PS50011"/>
    </source>
</evidence>
<feature type="compositionally biased region" description="Basic and acidic residues" evidence="12">
    <location>
        <begin position="1618"/>
        <end position="1639"/>
    </location>
</feature>
<feature type="compositionally biased region" description="Basic and acidic residues" evidence="12">
    <location>
        <begin position="629"/>
        <end position="638"/>
    </location>
</feature>
<evidence type="ECO:0000256" key="1">
    <source>
        <dbReference type="ARBA" id="ARBA00004367"/>
    </source>
</evidence>
<feature type="domain" description="FHA" evidence="13">
    <location>
        <begin position="122"/>
        <end position="175"/>
    </location>
</feature>
<dbReference type="InterPro" id="IPR044865">
    <property type="entry name" value="MRH_dom"/>
</dbReference>
<evidence type="ECO:0000313" key="17">
    <source>
        <dbReference type="Proteomes" id="UP000799424"/>
    </source>
</evidence>
<evidence type="ECO:0000256" key="5">
    <source>
        <dbReference type="ARBA" id="ARBA00022734"/>
    </source>
</evidence>
<dbReference type="GO" id="GO:0030970">
    <property type="term" value="P:retrograde protein transport, ER to cytosol"/>
    <property type="evidence" value="ECO:0007669"/>
    <property type="project" value="TreeGrafter"/>
</dbReference>
<organism evidence="16 17">
    <name type="scientific">Ophiobolus disseminans</name>
    <dbReference type="NCBI Taxonomy" id="1469910"/>
    <lineage>
        <taxon>Eukaryota</taxon>
        <taxon>Fungi</taxon>
        <taxon>Dikarya</taxon>
        <taxon>Ascomycota</taxon>
        <taxon>Pezizomycotina</taxon>
        <taxon>Dothideomycetes</taxon>
        <taxon>Pleosporomycetidae</taxon>
        <taxon>Pleosporales</taxon>
        <taxon>Pleosporineae</taxon>
        <taxon>Phaeosphaeriaceae</taxon>
        <taxon>Ophiobolus</taxon>
    </lineage>
</organism>
<feature type="domain" description="MRH" evidence="15">
    <location>
        <begin position="1279"/>
        <end position="1439"/>
    </location>
</feature>
<feature type="region of interest" description="Disordered" evidence="12">
    <location>
        <begin position="603"/>
        <end position="638"/>
    </location>
</feature>
<evidence type="ECO:0000256" key="9">
    <source>
        <dbReference type="ARBA" id="ARBA00023157"/>
    </source>
</evidence>
<dbReference type="GO" id="GO:0005789">
    <property type="term" value="C:endoplasmic reticulum membrane"/>
    <property type="evidence" value="ECO:0007669"/>
    <property type="project" value="UniProtKB-SubCell"/>
</dbReference>
<dbReference type="InterPro" id="IPR012913">
    <property type="entry name" value="OS9-like_dom"/>
</dbReference>
<feature type="binding site" evidence="10">
    <location>
        <position position="289"/>
    </location>
    <ligand>
        <name>ATP</name>
        <dbReference type="ChEBI" id="CHEBI:30616"/>
    </ligand>
</feature>
<feature type="region of interest" description="Disordered" evidence="12">
    <location>
        <begin position="728"/>
        <end position="785"/>
    </location>
</feature>
<name>A0A6A7AGD6_9PLEO</name>
<dbReference type="Pfam" id="PF00069">
    <property type="entry name" value="Pkinase"/>
    <property type="match status" value="1"/>
</dbReference>
<dbReference type="FunFam" id="3.30.200.20:FF:000470">
    <property type="entry name" value="Serine/threonine-protein kinase RAD53"/>
    <property type="match status" value="1"/>
</dbReference>
<evidence type="ECO:0000256" key="2">
    <source>
        <dbReference type="ARBA" id="ARBA00005575"/>
    </source>
</evidence>
<evidence type="ECO:0000256" key="7">
    <source>
        <dbReference type="ARBA" id="ARBA00022824"/>
    </source>
</evidence>
<dbReference type="Gene3D" id="2.60.200.20">
    <property type="match status" value="1"/>
</dbReference>
<feature type="compositionally biased region" description="Polar residues" evidence="12">
    <location>
        <begin position="756"/>
        <end position="772"/>
    </location>
</feature>
<dbReference type="PROSITE" id="PS50006">
    <property type="entry name" value="FHA_DOMAIN"/>
    <property type="match status" value="1"/>
</dbReference>
<dbReference type="Gene3D" id="1.10.510.10">
    <property type="entry name" value="Transferase(Phosphotransferase) domain 1"/>
    <property type="match status" value="1"/>
</dbReference>
<proteinExistence type="inferred from homology"/>
<dbReference type="GO" id="GO:0005524">
    <property type="term" value="F:ATP binding"/>
    <property type="evidence" value="ECO:0007669"/>
    <property type="project" value="UniProtKB-UniRule"/>
</dbReference>
<dbReference type="PROSITE" id="PS00107">
    <property type="entry name" value="PROTEIN_KINASE_ATP"/>
    <property type="match status" value="1"/>
</dbReference>
<keyword evidence="7 11" id="KW-0256">Endoplasmic reticulum</keyword>
<keyword evidence="5 11" id="KW-0430">Lectin</keyword>
<gene>
    <name evidence="16" type="ORF">CC86DRAFT_378555</name>
</gene>
<dbReference type="InterPro" id="IPR000253">
    <property type="entry name" value="FHA_dom"/>
</dbReference>
<feature type="compositionally biased region" description="Acidic residues" evidence="12">
    <location>
        <begin position="1640"/>
        <end position="1655"/>
    </location>
</feature>
<dbReference type="PANTHER" id="PTHR15414">
    <property type="entry name" value="OS-9-RELATED"/>
    <property type="match status" value="1"/>
</dbReference>
<sequence length="1662" mass="183537">MSEEGTQPTQPATQQVLDPRRLGRNNSGLNEDDIADVLVILQPTSKTAAKIVVKSAETCPQHVLFKNSRGSTDASFVSDIEEQETIIINNNGDRPGQNSKFCTDLALRTSSAHTLRFKELGFVFGRNANSADIVFGQDSGKRISNQHFRIYLNQDGIMMLEDMSTNGTIVDDILLKCKDQRFSKIRMLNSGSIICIQNADVEEMIRFVVRVPARVTHMERFRENMRKFMDICTPGDKGKNAIISKQYLGPTMKWDGGEHYNIIGMLGKGAFATVHQLATKMDGRLLAAKELEKRRFMKNGMLDRKIDNEMKIMQSLRHKNIVEFIEYHDHGDHLYIIMEFVRHGDLSAFLNQGGRMKEGVVRSMALQILSALAYLHKSNITHRDIKPDNLLVSDLDPFTVKLSDFGLSKVVKHDETFLKTFCGTLLYCAPEVFPDFENAKGRKRGRGAKNFHQYSSSVDVWSFAGVLWVSLCGQPPFKGVADATGEAMYKNIMATPLDVTPLLNAGVSEVCIDLLVQMLRTDPTDRPSARQCLMHPWLKDGAMLPADPTLQSIVEEDESEPAEQQMSQLSIGQEHGIFDSDEEEDAGADILYDDEFAEMVEPKRIRPDSLFPRNQIRDGDDSSANPSFRSEDPVREGESFQLMPATRRPRLFGEIGQSAFQSSGVLHTRAHNALSFDGSIASPSLGIPLQDSFTVGGAEGHVSTVLGQLNGRFSSPGLQGAESMVRDLRMASPQSPISRTQSPAMPATPKTPDVIQHNSLDQGSNDPSQISEPTPKARPTGMDRQINLPQTASYYYDPMNPATHNLAYASRVSGLDFLSARRDTEAGASLYEDTVRVSDASDHSETSSIAVVSTSVAVPSPPAALAFKAPAKRLGKLTATPDSFAPGLNLHIDQSYTSWGRQPTNTIVYEDVNDTRISKTSFCIFFYSSANKDGTVAELARQGKDWTGLDGLHAGIFTMARHGISINGKHLKQTDDKGRGLFGHLHTGDIVTVFQGPQGASRAGRELQPHVGPQAEVLRSSSSACLFSAVLLCQLAGVGGQGFLRPFLLLQHGSGVGATISDQNLCFAQRDICCRILYWNGSTGTALWLGTYKGGRLDRLQELRNSTSPTTTANITSRTSHSIACTMRNFWALPAVLRIALASQHAFSVFEDILAFPQVRRIDYEVIWPDTFITENDATSLLSEHASPSSSSTIPGSQETQELSKRDKPADASAVEDALEHTYEAVVLEGQRFLCSIPVIPDEVPQNSTTSAEEAKAEEEKELVRATDRGWELLEGMKGNCIYYLSGWWSYSFCYKDEVKQFHQLPPSRGVPIYPPQEDTSVHSFVLGRYEKEENAKKDGARKTLGSEQGSKQTMDDEGNVKDDSEKGLEQPRLESKGSSRYMVQRLSGGTECDLTGRPRKIDVQFHCNPQSADKIAMIKETSTCSYLMIVDTPRLCRDVAFTPPQENLAHPIKCQPVIPDSQVEDFTAKRIESKMKEAERLILEHDDANTNPLRDVIDGLEGSTKRGIVIGGVEVGAQAHVGSEGRVIEKSVVVGGGKETYIGTVASSDGTQWTKEEMKKNNIGDPKDVEKLKGNLKKLAGRKGWKLDLVDTPRGREFRGIIEAEDQDELEKKAKRAKEDKSGMGTEKQGKVKKAEKQEESDESEDEEVQEGSEEVYKDEL</sequence>
<dbReference type="SUPFAM" id="SSF56112">
    <property type="entry name" value="Protein kinase-like (PK-like)"/>
    <property type="match status" value="1"/>
</dbReference>
<dbReference type="EMBL" id="MU006218">
    <property type="protein sequence ID" value="KAF2831778.1"/>
    <property type="molecule type" value="Genomic_DNA"/>
</dbReference>
<feature type="compositionally biased region" description="Polar residues" evidence="12">
    <location>
        <begin position="732"/>
        <end position="743"/>
    </location>
</feature>
<dbReference type="InterPro" id="IPR017441">
    <property type="entry name" value="Protein_kinase_ATP_BS"/>
</dbReference>
<feature type="compositionally biased region" description="Basic and acidic residues" evidence="12">
    <location>
        <begin position="1333"/>
        <end position="1342"/>
    </location>
</feature>
<evidence type="ECO:0000256" key="4">
    <source>
        <dbReference type="ARBA" id="ARBA00022729"/>
    </source>
</evidence>
<dbReference type="GO" id="GO:0005788">
    <property type="term" value="C:endoplasmic reticulum lumen"/>
    <property type="evidence" value="ECO:0007669"/>
    <property type="project" value="UniProtKB-UniRule"/>
</dbReference>
<dbReference type="Pfam" id="PF07915">
    <property type="entry name" value="PRKCSH"/>
    <property type="match status" value="1"/>
</dbReference>
<dbReference type="Proteomes" id="UP000799424">
    <property type="component" value="Unassembled WGS sequence"/>
</dbReference>
<feature type="compositionally biased region" description="Polar residues" evidence="12">
    <location>
        <begin position="1"/>
        <end position="16"/>
    </location>
</feature>
<dbReference type="FunFam" id="1.10.510.10:FF:000571">
    <property type="entry name" value="Maternal embryonic leucine zipper kinase"/>
    <property type="match status" value="1"/>
</dbReference>
<evidence type="ECO:0000259" key="15">
    <source>
        <dbReference type="PROSITE" id="PS51914"/>
    </source>
</evidence>
<keyword evidence="6 10" id="KW-0547">Nucleotide-binding</keyword>